<accession>A0A6N6KA40</accession>
<evidence type="ECO:0000256" key="1">
    <source>
        <dbReference type="SAM" id="Coils"/>
    </source>
</evidence>
<evidence type="ECO:0000313" key="4">
    <source>
        <dbReference type="EMBL" id="KAA1280391.1"/>
    </source>
</evidence>
<keyword evidence="3" id="KW-1133">Transmembrane helix</keyword>
<sequence length="144" mass="16074">MNINAIKSAIPLVFSFIIIGFIAKLGYDNAHLQQANTTLANDKSTLEKDIRQLNEKNDGLAQSVQMLVRNGNQQNDIVKAETKRRTAAEMKQQRLQDEIKDALKSSQCNFVVLPDGAVERLREESDSVRSHKGKSTTHPSKPSK</sequence>
<name>A0A6N6KA40_9ENTR</name>
<evidence type="ECO:0000256" key="2">
    <source>
        <dbReference type="SAM" id="MobiDB-lite"/>
    </source>
</evidence>
<feature type="region of interest" description="Disordered" evidence="2">
    <location>
        <begin position="121"/>
        <end position="144"/>
    </location>
</feature>
<feature type="coiled-coil region" evidence="1">
    <location>
        <begin position="36"/>
        <end position="105"/>
    </location>
</feature>
<feature type="compositionally biased region" description="Basic residues" evidence="2">
    <location>
        <begin position="130"/>
        <end position="144"/>
    </location>
</feature>
<gene>
    <name evidence="4" type="ORF">DXF85_02815</name>
</gene>
<keyword evidence="3" id="KW-0812">Transmembrane</keyword>
<organism evidence="4 5">
    <name type="scientific">Citrobacter pasteurii</name>
    <dbReference type="NCBI Taxonomy" id="1563222"/>
    <lineage>
        <taxon>Bacteria</taxon>
        <taxon>Pseudomonadati</taxon>
        <taxon>Pseudomonadota</taxon>
        <taxon>Gammaproteobacteria</taxon>
        <taxon>Enterobacterales</taxon>
        <taxon>Enterobacteriaceae</taxon>
        <taxon>Citrobacter</taxon>
    </lineage>
</organism>
<keyword evidence="1" id="KW-0175">Coiled coil</keyword>
<feature type="transmembrane region" description="Helical" evidence="3">
    <location>
        <begin position="9"/>
        <end position="27"/>
    </location>
</feature>
<dbReference type="AlphaFoldDB" id="A0A6N6KA40"/>
<protein>
    <submittedName>
        <fullName evidence="4">DUF2570 domain-containing protein</fullName>
    </submittedName>
</protein>
<evidence type="ECO:0000256" key="3">
    <source>
        <dbReference type="SAM" id="Phobius"/>
    </source>
</evidence>
<dbReference type="Proteomes" id="UP000468420">
    <property type="component" value="Unassembled WGS sequence"/>
</dbReference>
<dbReference type="EMBL" id="QRDC01000002">
    <property type="protein sequence ID" value="KAA1280391.1"/>
    <property type="molecule type" value="Genomic_DNA"/>
</dbReference>
<keyword evidence="3" id="KW-0472">Membrane</keyword>
<comment type="caution">
    <text evidence="4">The sequence shown here is derived from an EMBL/GenBank/DDBJ whole genome shotgun (WGS) entry which is preliminary data.</text>
</comment>
<evidence type="ECO:0000313" key="5">
    <source>
        <dbReference type="Proteomes" id="UP000468420"/>
    </source>
</evidence>
<reference evidence="4 5" key="1">
    <citation type="submission" date="2018-08" db="EMBL/GenBank/DDBJ databases">
        <title>Complete genomic analysis of a Citrobacter pasteurii isolated from cockles (Cerastoderma edule) containing a new chromosomic qnrB allele.</title>
        <authorList>
            <person name="Rodrigues A."/>
            <person name="Baptista T."/>
            <person name="Quesada A."/>
            <person name="Campos M.J."/>
        </authorList>
    </citation>
    <scope>NUCLEOTIDE SEQUENCE [LARGE SCALE GENOMIC DNA]</scope>
    <source>
        <strain evidence="4 5">BA18</strain>
    </source>
</reference>
<proteinExistence type="predicted"/>